<dbReference type="AlphaFoldDB" id="A0A081G4E0"/>
<evidence type="ECO:0000313" key="3">
    <source>
        <dbReference type="Proteomes" id="UP000028252"/>
    </source>
</evidence>
<dbReference type="RefSeq" id="WP_197027442.1">
    <property type="nucleotide sequence ID" value="NZ_JMQN01000007.1"/>
</dbReference>
<dbReference type="EMBL" id="JMQN01000007">
    <property type="protein sequence ID" value="KEA65645.1"/>
    <property type="molecule type" value="Genomic_DNA"/>
</dbReference>
<gene>
    <name evidence="2" type="ORF">ADIMK_0167</name>
</gene>
<evidence type="ECO:0000313" key="2">
    <source>
        <dbReference type="EMBL" id="KEA65645.1"/>
    </source>
</evidence>
<dbReference type="GO" id="GO:0016874">
    <property type="term" value="F:ligase activity"/>
    <property type="evidence" value="ECO:0007669"/>
    <property type="project" value="UniProtKB-KW"/>
</dbReference>
<dbReference type="Gene3D" id="3.30.930.10">
    <property type="entry name" value="Bira Bifunctional Protein, Domain 2"/>
    <property type="match status" value="1"/>
</dbReference>
<dbReference type="Proteomes" id="UP000028252">
    <property type="component" value="Unassembled WGS sequence"/>
</dbReference>
<dbReference type="Pfam" id="PF21948">
    <property type="entry name" value="LplA-B_cat"/>
    <property type="match status" value="1"/>
</dbReference>
<dbReference type="STRING" id="1232683.ADIMK_0167"/>
<dbReference type="SUPFAM" id="SSF55681">
    <property type="entry name" value="Class II aaRS and biotin synthetases"/>
    <property type="match status" value="1"/>
</dbReference>
<dbReference type="PATRIC" id="fig|1232683.4.peg.164"/>
<reference evidence="2 3" key="1">
    <citation type="submission" date="2014-04" db="EMBL/GenBank/DDBJ databases">
        <title>Marinobacterium kochiensis sp. nov., isolated from sediment sample collected from Kochi backwaters in Kerala, India.</title>
        <authorList>
            <person name="Singh A."/>
            <person name="Pinnaka A.K."/>
        </authorList>
    </citation>
    <scope>NUCLEOTIDE SEQUENCE [LARGE SCALE GENOMIC DNA]</scope>
    <source>
        <strain evidence="2 3">AK27</strain>
    </source>
</reference>
<dbReference type="eggNOG" id="COG0095">
    <property type="taxonomic scope" value="Bacteria"/>
</dbReference>
<keyword evidence="3" id="KW-1185">Reference proteome</keyword>
<comment type="caution">
    <text evidence="2">The sequence shown here is derived from an EMBL/GenBank/DDBJ whole genome shotgun (WGS) entry which is preliminary data.</text>
</comment>
<sequence>MNAPAINMHRQDLPHSALEVLPPAEGLAREMALLSSVSSGERRAGFLIWRCSRSLVVPQRLTRRPQYAMAAGRMILDGWPVQVRSTGGDLTPQSPGLINVALAFRSRRHKSAIRDSYMTLCRPLIEHLACQGIEAHCSSVDGAFCDGDYNLVVEGRKLAGTAQRWRQLEPTVSEQGNEFAVLSHAVLLCDERLDWLWQAGNSFYHHCGLTPFIKADRHVSLAQLLPNRKALLTSTIEQLEARLTQYVKTL</sequence>
<dbReference type="PANTHER" id="PTHR43679">
    <property type="entry name" value="OCTANOYLTRANSFERASE LIPM-RELATED"/>
    <property type="match status" value="1"/>
</dbReference>
<keyword evidence="2" id="KW-0436">Ligase</keyword>
<dbReference type="PANTHER" id="PTHR43679:SF2">
    <property type="entry name" value="OCTANOYL-[GCVH]:PROTEIN N-OCTANOYLTRANSFERASE"/>
    <property type="match status" value="1"/>
</dbReference>
<dbReference type="InterPro" id="IPR045864">
    <property type="entry name" value="aa-tRNA-synth_II/BPL/LPL"/>
</dbReference>
<accession>A0A081G4E0</accession>
<name>A0A081G4E0_9GAMM</name>
<dbReference type="InterPro" id="IPR004143">
    <property type="entry name" value="BPL_LPL_catalytic"/>
</dbReference>
<protein>
    <submittedName>
        <fullName evidence="2">Lipoate-protein ligase A</fullName>
    </submittedName>
</protein>
<evidence type="ECO:0000259" key="1">
    <source>
        <dbReference type="PROSITE" id="PS51733"/>
    </source>
</evidence>
<proteinExistence type="predicted"/>
<dbReference type="PROSITE" id="PS51733">
    <property type="entry name" value="BPL_LPL_CATALYTIC"/>
    <property type="match status" value="1"/>
</dbReference>
<feature type="domain" description="BPL/LPL catalytic" evidence="1">
    <location>
        <begin position="40"/>
        <end position="240"/>
    </location>
</feature>
<organism evidence="2 3">
    <name type="scientific">Marinobacterium lacunae</name>
    <dbReference type="NCBI Taxonomy" id="1232683"/>
    <lineage>
        <taxon>Bacteria</taxon>
        <taxon>Pseudomonadati</taxon>
        <taxon>Pseudomonadota</taxon>
        <taxon>Gammaproteobacteria</taxon>
        <taxon>Oceanospirillales</taxon>
        <taxon>Oceanospirillaceae</taxon>
        <taxon>Marinobacterium</taxon>
    </lineage>
</organism>
<dbReference type="InterPro" id="IPR050664">
    <property type="entry name" value="Octanoyltrans_LipM/LipL"/>
</dbReference>